<organism evidence="1 2">
    <name type="scientific">Neorhizobium alkalisoli</name>
    <dbReference type="NCBI Taxonomy" id="528178"/>
    <lineage>
        <taxon>Bacteria</taxon>
        <taxon>Pseudomonadati</taxon>
        <taxon>Pseudomonadota</taxon>
        <taxon>Alphaproteobacteria</taxon>
        <taxon>Hyphomicrobiales</taxon>
        <taxon>Rhizobiaceae</taxon>
        <taxon>Rhizobium/Agrobacterium group</taxon>
        <taxon>Neorhizobium</taxon>
    </lineage>
</organism>
<accession>A0A561Q7H5</accession>
<keyword evidence="2" id="KW-1185">Reference proteome</keyword>
<gene>
    <name evidence="1" type="ORF">FHW37_11521</name>
</gene>
<dbReference type="Proteomes" id="UP000320653">
    <property type="component" value="Unassembled WGS sequence"/>
</dbReference>
<dbReference type="AlphaFoldDB" id="A0A561Q7H5"/>
<sequence>MVEKIARDPNASSVLTNATNGVNSVLNSSVNGQAANTLSSIQNSTNPTDAIAAMIASGQSGRAPGVYNQNYSNPALSQASGYGSYTNAAGGLQAAQANNLASTNNPAMDYLKQTASGANIR</sequence>
<proteinExistence type="predicted"/>
<evidence type="ECO:0000313" key="2">
    <source>
        <dbReference type="Proteomes" id="UP000320653"/>
    </source>
</evidence>
<evidence type="ECO:0000313" key="1">
    <source>
        <dbReference type="EMBL" id="TWF46326.1"/>
    </source>
</evidence>
<comment type="caution">
    <text evidence="1">The sequence shown here is derived from an EMBL/GenBank/DDBJ whole genome shotgun (WGS) entry which is preliminary data.</text>
</comment>
<reference evidence="1 2" key="1">
    <citation type="submission" date="2019-06" db="EMBL/GenBank/DDBJ databases">
        <title>Sorghum-associated microbial communities from plants grown in Nebraska, USA.</title>
        <authorList>
            <person name="Schachtman D."/>
        </authorList>
    </citation>
    <scope>NUCLEOTIDE SEQUENCE [LARGE SCALE GENOMIC DNA]</scope>
    <source>
        <strain evidence="1 2">1225</strain>
    </source>
</reference>
<name>A0A561Q7H5_9HYPH</name>
<dbReference type="RefSeq" id="WP_145643270.1">
    <property type="nucleotide sequence ID" value="NZ_VIWP01000015.1"/>
</dbReference>
<dbReference type="EMBL" id="VIWP01000015">
    <property type="protein sequence ID" value="TWF46326.1"/>
    <property type="molecule type" value="Genomic_DNA"/>
</dbReference>
<protein>
    <submittedName>
        <fullName evidence="1">Uncharacterized protein</fullName>
    </submittedName>
</protein>